<feature type="chain" id="PRO_5045501429" evidence="1">
    <location>
        <begin position="18"/>
        <end position="476"/>
    </location>
</feature>
<evidence type="ECO:0000256" key="1">
    <source>
        <dbReference type="SAM" id="SignalP"/>
    </source>
</evidence>
<feature type="domain" description="Thioester" evidence="2">
    <location>
        <begin position="97"/>
        <end position="185"/>
    </location>
</feature>
<evidence type="ECO:0000313" key="5">
    <source>
        <dbReference type="Proteomes" id="UP000295748"/>
    </source>
</evidence>
<sequence length="476" mass="47820">MATLTVALLALGGAAYAHVPDEGTPIAESPDGPATDIELVSTGSGRSVAGAYPPSVITQDPAAAYPAAPPADYTPHNAFAGLLNAVSVSDPSQTAEVFCIDIRTPTGPGLGYENGTWDESTVPNLGQVTYILNNFYPAVPDAPASATTAGDRAAAVQAAIWYFTDGFVLNADSPVRAATAEVIAATQAVGPLDEPQPPAVSITPSSDVAGAGTLAGPFTVITDAASVTLSVPDGYTMYSDAAGSAVLPNPYTTTSGTQVWVGSDTQAVDETVLSARAVVTVQSGQVYLYDGLSPGITEAQSVILADTAELDATAQATAQFVPAASLTVDKTFAGDGAGEQSAVQLVIDCGDGESRVADIPAGVSTTQTFTFEGIPVGATCVVTEPTTGENPAAAVTTDAPQSVAIPEAGATATVTNTVTRRADVPGVLPARPGVLPATGTETPLPLLWGGLAGLLGGALLVTASRFRRHPPVPPHQ</sequence>
<dbReference type="InterPro" id="IPR046022">
    <property type="entry name" value="DUF5979"/>
</dbReference>
<feature type="domain" description="DUF5979" evidence="3">
    <location>
        <begin position="326"/>
        <end position="419"/>
    </location>
</feature>
<dbReference type="RefSeq" id="WP_135064622.1">
    <property type="nucleotide sequence ID" value="NZ_CP038266.1"/>
</dbReference>
<evidence type="ECO:0000259" key="2">
    <source>
        <dbReference type="Pfam" id="PF08341"/>
    </source>
</evidence>
<reference evidence="4 5" key="1">
    <citation type="submission" date="2019-03" db="EMBL/GenBank/DDBJ databases">
        <authorList>
            <person name="Dong K."/>
        </authorList>
    </citation>
    <scope>NUCLEOTIDE SEQUENCE [LARGE SCALE GENOMIC DNA]</scope>
    <source>
        <strain evidence="5">dk512</strain>
    </source>
</reference>
<proteinExistence type="predicted"/>
<dbReference type="Pfam" id="PF19407">
    <property type="entry name" value="DUF5979"/>
    <property type="match status" value="1"/>
</dbReference>
<keyword evidence="1" id="KW-0732">Signal</keyword>
<accession>A0ABX5SSM3</accession>
<dbReference type="Proteomes" id="UP000295748">
    <property type="component" value="Chromosome"/>
</dbReference>
<evidence type="ECO:0000259" key="3">
    <source>
        <dbReference type="Pfam" id="PF19407"/>
    </source>
</evidence>
<feature type="signal peptide" evidence="1">
    <location>
        <begin position="1"/>
        <end position="17"/>
    </location>
</feature>
<keyword evidence="5" id="KW-1185">Reference proteome</keyword>
<organism evidence="4 5">
    <name type="scientific">Microbacterium wangchenii</name>
    <dbReference type="NCBI Taxonomy" id="2541726"/>
    <lineage>
        <taxon>Bacteria</taxon>
        <taxon>Bacillati</taxon>
        <taxon>Actinomycetota</taxon>
        <taxon>Actinomycetes</taxon>
        <taxon>Micrococcales</taxon>
        <taxon>Microbacteriaceae</taxon>
        <taxon>Microbacterium</taxon>
    </lineage>
</organism>
<protein>
    <submittedName>
        <fullName evidence="4">LPXTG cell wall anchor domain-containing protein</fullName>
    </submittedName>
</protein>
<dbReference type="NCBIfam" id="TIGR01167">
    <property type="entry name" value="LPXTG_anchor"/>
    <property type="match status" value="1"/>
</dbReference>
<dbReference type="EMBL" id="CP038266">
    <property type="protein sequence ID" value="QBR88206.1"/>
    <property type="molecule type" value="Genomic_DNA"/>
</dbReference>
<evidence type="ECO:0000313" key="4">
    <source>
        <dbReference type="EMBL" id="QBR88206.1"/>
    </source>
</evidence>
<dbReference type="InterPro" id="IPR013552">
    <property type="entry name" value="Thioester_dom"/>
</dbReference>
<gene>
    <name evidence="4" type="ORF">E4K62_05550</name>
</gene>
<dbReference type="Pfam" id="PF08341">
    <property type="entry name" value="TED"/>
    <property type="match status" value="1"/>
</dbReference>
<name>A0ABX5SSM3_9MICO</name>